<keyword evidence="2" id="KW-1185">Reference proteome</keyword>
<dbReference type="EMBL" id="JAMZIH010002367">
    <property type="protein sequence ID" value="KAJ1677493.1"/>
    <property type="molecule type" value="Genomic_DNA"/>
</dbReference>
<reference evidence="1" key="1">
    <citation type="submission" date="2022-06" db="EMBL/GenBank/DDBJ databases">
        <title>Phylogenomic reconstructions and comparative analyses of Kickxellomycotina fungi.</title>
        <authorList>
            <person name="Reynolds N.K."/>
            <person name="Stajich J.E."/>
            <person name="Barry K."/>
            <person name="Grigoriev I.V."/>
            <person name="Crous P."/>
            <person name="Smith M.E."/>
        </authorList>
    </citation>
    <scope>NUCLEOTIDE SEQUENCE</scope>
    <source>
        <strain evidence="1">RSA 2271</strain>
    </source>
</reference>
<accession>A0ACC1HP00</accession>
<comment type="caution">
    <text evidence="1">The sequence shown here is derived from an EMBL/GenBank/DDBJ whole genome shotgun (WGS) entry which is preliminary data.</text>
</comment>
<proteinExistence type="predicted"/>
<name>A0ACC1HP00_9FUNG</name>
<sequence>MPGFELPSLAENKNGWGPMLPVATSQFQDVPYAPFSKADNVSRIADWTHAAEGRGDQLRARGRNLR</sequence>
<protein>
    <submittedName>
        <fullName evidence="1">Uncharacterized protein</fullName>
    </submittedName>
</protein>
<dbReference type="Proteomes" id="UP001145114">
    <property type="component" value="Unassembled WGS sequence"/>
</dbReference>
<organism evidence="1 2">
    <name type="scientific">Spiromyces aspiralis</name>
    <dbReference type="NCBI Taxonomy" id="68401"/>
    <lineage>
        <taxon>Eukaryota</taxon>
        <taxon>Fungi</taxon>
        <taxon>Fungi incertae sedis</taxon>
        <taxon>Zoopagomycota</taxon>
        <taxon>Kickxellomycotina</taxon>
        <taxon>Kickxellomycetes</taxon>
        <taxon>Kickxellales</taxon>
        <taxon>Kickxellaceae</taxon>
        <taxon>Spiromyces</taxon>
    </lineage>
</organism>
<evidence type="ECO:0000313" key="2">
    <source>
        <dbReference type="Proteomes" id="UP001145114"/>
    </source>
</evidence>
<feature type="non-terminal residue" evidence="1">
    <location>
        <position position="66"/>
    </location>
</feature>
<gene>
    <name evidence="1" type="ORF">EV182_006058</name>
</gene>
<evidence type="ECO:0000313" key="1">
    <source>
        <dbReference type="EMBL" id="KAJ1677493.1"/>
    </source>
</evidence>